<feature type="region of interest" description="Disordered" evidence="6">
    <location>
        <begin position="93"/>
        <end position="112"/>
    </location>
</feature>
<keyword evidence="8" id="KW-1185">Reference proteome</keyword>
<comment type="caution">
    <text evidence="7">The sequence shown here is derived from an EMBL/GenBank/DDBJ whole genome shotgun (WGS) entry which is preliminary data.</text>
</comment>
<proteinExistence type="inferred from homology"/>
<dbReference type="Pfam" id="PF00153">
    <property type="entry name" value="Mito_carr"/>
    <property type="match status" value="1"/>
</dbReference>
<feature type="repeat" description="Solcar" evidence="4">
    <location>
        <begin position="1"/>
        <end position="76"/>
    </location>
</feature>
<accession>A0ABR2MZM8</accession>
<feature type="region of interest" description="Disordered" evidence="6">
    <location>
        <begin position="282"/>
        <end position="302"/>
    </location>
</feature>
<keyword evidence="5" id="KW-0813">Transport</keyword>
<gene>
    <name evidence="7" type="primary">BAC2</name>
    <name evidence="7" type="ORF">KSP40_PGU019928</name>
</gene>
<evidence type="ECO:0000313" key="8">
    <source>
        <dbReference type="Proteomes" id="UP001412067"/>
    </source>
</evidence>
<keyword evidence="3 4" id="KW-0472">Membrane</keyword>
<reference evidence="7 8" key="1">
    <citation type="journal article" date="2022" name="Nat. Plants">
        <title>Genomes of leafy and leafless Platanthera orchids illuminate the evolution of mycoheterotrophy.</title>
        <authorList>
            <person name="Li M.H."/>
            <person name="Liu K.W."/>
            <person name="Li Z."/>
            <person name="Lu H.C."/>
            <person name="Ye Q.L."/>
            <person name="Zhang D."/>
            <person name="Wang J.Y."/>
            <person name="Li Y.F."/>
            <person name="Zhong Z.M."/>
            <person name="Liu X."/>
            <person name="Yu X."/>
            <person name="Liu D.K."/>
            <person name="Tu X.D."/>
            <person name="Liu B."/>
            <person name="Hao Y."/>
            <person name="Liao X.Y."/>
            <person name="Jiang Y.T."/>
            <person name="Sun W.H."/>
            <person name="Chen J."/>
            <person name="Chen Y.Q."/>
            <person name="Ai Y."/>
            <person name="Zhai J.W."/>
            <person name="Wu S.S."/>
            <person name="Zhou Z."/>
            <person name="Hsiao Y.Y."/>
            <person name="Wu W.L."/>
            <person name="Chen Y.Y."/>
            <person name="Lin Y.F."/>
            <person name="Hsu J.L."/>
            <person name="Li C.Y."/>
            <person name="Wang Z.W."/>
            <person name="Zhao X."/>
            <person name="Zhong W.Y."/>
            <person name="Ma X.K."/>
            <person name="Ma L."/>
            <person name="Huang J."/>
            <person name="Chen G.Z."/>
            <person name="Huang M.Z."/>
            <person name="Huang L."/>
            <person name="Peng D.H."/>
            <person name="Luo Y.B."/>
            <person name="Zou S.Q."/>
            <person name="Chen S.P."/>
            <person name="Lan S."/>
            <person name="Tsai W.C."/>
            <person name="Van de Peer Y."/>
            <person name="Liu Z.J."/>
        </authorList>
    </citation>
    <scope>NUCLEOTIDE SEQUENCE [LARGE SCALE GENOMIC DNA]</scope>
    <source>
        <strain evidence="7">Lor288</strain>
    </source>
</reference>
<evidence type="ECO:0000256" key="2">
    <source>
        <dbReference type="ARBA" id="ARBA00022692"/>
    </source>
</evidence>
<sequence>MAGVVSGYPFDTLRIRIQQPAAGELTSRRTSAASLFRSILRSEGPAGFYRGMSASLFGKTRKLPVKVLEEELTASERPEGGMADGIFGRSSWREAGERSSSQEESGAWLVSSPTTHLTPFGSAYSSPPQGNSPAAAPPPPHYSDPFSGRKAPPDSIAACLRRWPRSPSRGWGGKIGQQKIKKRNRSRKGWGWSREEKKNRKKKWKREGGGGTGEPEKEEGERKARPSPAPLLLSRRRLKRAAGAPLHAPLKARPEPLPYFPVAAARGKIDRDLFSRHRLQLDRPGASLPAPPPATTDSVGPWPKGLLVELNGLGIDLEVRGAG</sequence>
<dbReference type="PROSITE" id="PS50920">
    <property type="entry name" value="SOLCAR"/>
    <property type="match status" value="1"/>
</dbReference>
<protein>
    <submittedName>
        <fullName evidence="7">Mitochondrial arginine transporter BAC2</fullName>
    </submittedName>
</protein>
<organism evidence="7 8">
    <name type="scientific">Platanthera guangdongensis</name>
    <dbReference type="NCBI Taxonomy" id="2320717"/>
    <lineage>
        <taxon>Eukaryota</taxon>
        <taxon>Viridiplantae</taxon>
        <taxon>Streptophyta</taxon>
        <taxon>Embryophyta</taxon>
        <taxon>Tracheophyta</taxon>
        <taxon>Spermatophyta</taxon>
        <taxon>Magnoliopsida</taxon>
        <taxon>Liliopsida</taxon>
        <taxon>Asparagales</taxon>
        <taxon>Orchidaceae</taxon>
        <taxon>Orchidoideae</taxon>
        <taxon>Orchideae</taxon>
        <taxon>Orchidinae</taxon>
        <taxon>Platanthera</taxon>
    </lineage>
</organism>
<evidence type="ECO:0000256" key="4">
    <source>
        <dbReference type="PROSITE-ProRule" id="PRU00282"/>
    </source>
</evidence>
<evidence type="ECO:0000256" key="6">
    <source>
        <dbReference type="SAM" id="MobiDB-lite"/>
    </source>
</evidence>
<dbReference type="Gene3D" id="1.50.40.10">
    <property type="entry name" value="Mitochondrial carrier domain"/>
    <property type="match status" value="1"/>
</dbReference>
<dbReference type="Proteomes" id="UP001412067">
    <property type="component" value="Unassembled WGS sequence"/>
</dbReference>
<evidence type="ECO:0000256" key="1">
    <source>
        <dbReference type="ARBA" id="ARBA00004141"/>
    </source>
</evidence>
<dbReference type="InterPro" id="IPR023395">
    <property type="entry name" value="MCP_dom_sf"/>
</dbReference>
<comment type="similarity">
    <text evidence="5">Belongs to the mitochondrial carrier (TC 2.A.29) family.</text>
</comment>
<dbReference type="EMBL" id="JBBWWR010000003">
    <property type="protein sequence ID" value="KAK8969688.1"/>
    <property type="molecule type" value="Genomic_DNA"/>
</dbReference>
<feature type="compositionally biased region" description="Basic residues" evidence="6">
    <location>
        <begin position="179"/>
        <end position="188"/>
    </location>
</feature>
<evidence type="ECO:0000256" key="5">
    <source>
        <dbReference type="RuleBase" id="RU000488"/>
    </source>
</evidence>
<dbReference type="InterPro" id="IPR018108">
    <property type="entry name" value="MCP_transmembrane"/>
</dbReference>
<evidence type="ECO:0000313" key="7">
    <source>
        <dbReference type="EMBL" id="KAK8969688.1"/>
    </source>
</evidence>
<name>A0ABR2MZM8_9ASPA</name>
<keyword evidence="2 4" id="KW-0812">Transmembrane</keyword>
<evidence type="ECO:0000256" key="3">
    <source>
        <dbReference type="ARBA" id="ARBA00023136"/>
    </source>
</evidence>
<feature type="compositionally biased region" description="Low complexity" evidence="6">
    <location>
        <begin position="125"/>
        <end position="134"/>
    </location>
</feature>
<dbReference type="SUPFAM" id="SSF103506">
    <property type="entry name" value="Mitochondrial carrier"/>
    <property type="match status" value="1"/>
</dbReference>
<comment type="subcellular location">
    <subcellularLocation>
        <location evidence="1">Membrane</location>
        <topology evidence="1">Multi-pass membrane protein</topology>
    </subcellularLocation>
</comment>
<feature type="region of interest" description="Disordered" evidence="6">
    <location>
        <begin position="119"/>
        <end position="233"/>
    </location>
</feature>